<dbReference type="RefSeq" id="WP_182894885.1">
    <property type="nucleotide sequence ID" value="NZ_JACGZW010000012.1"/>
</dbReference>
<dbReference type="PANTHER" id="PTHR13847">
    <property type="entry name" value="SARCOSINE DEHYDROGENASE-RELATED"/>
    <property type="match status" value="1"/>
</dbReference>
<dbReference type="EMBL" id="JACGZW010000012">
    <property type="protein sequence ID" value="MBB1158127.1"/>
    <property type="molecule type" value="Genomic_DNA"/>
</dbReference>
<dbReference type="InterPro" id="IPR006076">
    <property type="entry name" value="FAD-dep_OxRdtase"/>
</dbReference>
<dbReference type="Gene3D" id="3.50.50.60">
    <property type="entry name" value="FAD/NAD(P)-binding domain"/>
    <property type="match status" value="2"/>
</dbReference>
<accession>A0A7W3ZEJ5</accession>
<gene>
    <name evidence="3" type="ORF">H4281_33695</name>
</gene>
<name>A0A7W3ZEJ5_9PSEU</name>
<dbReference type="GO" id="GO:0005737">
    <property type="term" value="C:cytoplasm"/>
    <property type="evidence" value="ECO:0007669"/>
    <property type="project" value="TreeGrafter"/>
</dbReference>
<dbReference type="Gene3D" id="3.30.9.10">
    <property type="entry name" value="D-Amino Acid Oxidase, subunit A, domain 2"/>
    <property type="match status" value="1"/>
</dbReference>
<dbReference type="GO" id="GO:0016491">
    <property type="term" value="F:oxidoreductase activity"/>
    <property type="evidence" value="ECO:0007669"/>
    <property type="project" value="UniProtKB-KW"/>
</dbReference>
<dbReference type="Proteomes" id="UP000526734">
    <property type="component" value="Unassembled WGS sequence"/>
</dbReference>
<protein>
    <submittedName>
        <fullName evidence="3">FAD-dependent oxidoreductase</fullName>
    </submittedName>
</protein>
<dbReference type="AlphaFoldDB" id="A0A7W3ZEJ5"/>
<proteinExistence type="predicted"/>
<sequence length="401" mass="41801">MSPERARTDVLVIGAGIVGALIGRELAGRGHGVVLLDPEPGRGASIGNAGLLVPSFTRPMAAPSTWWEGVRGMTGENPLISIGSMSPAVLTWLARFTVAARPGRAGRIAARLVAPARAAADAYAGLAAETGIDLGLAREGWLQAARSPAVLRRKAVLARTLAKEGVDYEVLARDDLRAQEPELDPGLAGAVFFPGDSSLDPAATTRAALAAAEERGAVVRRTRVNGLVRRHGEVAAVRTGLGEFSATTYVLATGAGRLGGRGVQPGWGWSVDLPAMRNPISTPMIGLDDHVVFNPLRGRIRITGGMRIGGTPSARDDHPAATAIRQAAERLVPALRDLPAGSIVRAARPMTPDGLPRVARTGRNLIVATGHGTLGMTLAPATAVTVARLVGSEDRREEVLW</sequence>
<evidence type="ECO:0000259" key="2">
    <source>
        <dbReference type="Pfam" id="PF01266"/>
    </source>
</evidence>
<evidence type="ECO:0000313" key="3">
    <source>
        <dbReference type="EMBL" id="MBB1158127.1"/>
    </source>
</evidence>
<dbReference type="InterPro" id="IPR036188">
    <property type="entry name" value="FAD/NAD-bd_sf"/>
</dbReference>
<evidence type="ECO:0000313" key="4">
    <source>
        <dbReference type="Proteomes" id="UP000526734"/>
    </source>
</evidence>
<dbReference type="PANTHER" id="PTHR13847:SF289">
    <property type="entry name" value="GLYCINE OXIDASE"/>
    <property type="match status" value="1"/>
</dbReference>
<reference evidence="3 4" key="1">
    <citation type="submission" date="2020-08" db="EMBL/GenBank/DDBJ databases">
        <title>Amycolatopsis sp. nov. DR6-1 isolated from Dendrobium heterocarpum.</title>
        <authorList>
            <person name="Tedsree N."/>
            <person name="Kuncharoen N."/>
            <person name="Likhitwitayawuid K."/>
            <person name="Tanasupawat S."/>
        </authorList>
    </citation>
    <scope>NUCLEOTIDE SEQUENCE [LARGE SCALE GENOMIC DNA]</scope>
    <source>
        <strain evidence="3 4">DR6-1</strain>
    </source>
</reference>
<comment type="caution">
    <text evidence="3">The sequence shown here is derived from an EMBL/GenBank/DDBJ whole genome shotgun (WGS) entry which is preliminary data.</text>
</comment>
<keyword evidence="1" id="KW-0560">Oxidoreductase</keyword>
<dbReference type="Pfam" id="PF01266">
    <property type="entry name" value="DAO"/>
    <property type="match status" value="1"/>
</dbReference>
<dbReference type="SUPFAM" id="SSF51905">
    <property type="entry name" value="FAD/NAD(P)-binding domain"/>
    <property type="match status" value="1"/>
</dbReference>
<evidence type="ECO:0000256" key="1">
    <source>
        <dbReference type="ARBA" id="ARBA00023002"/>
    </source>
</evidence>
<keyword evidence="4" id="KW-1185">Reference proteome</keyword>
<feature type="domain" description="FAD dependent oxidoreductase" evidence="2">
    <location>
        <begin position="9"/>
        <end position="389"/>
    </location>
</feature>
<organism evidence="3 4">
    <name type="scientific">Amycolatopsis dendrobii</name>
    <dbReference type="NCBI Taxonomy" id="2760662"/>
    <lineage>
        <taxon>Bacteria</taxon>
        <taxon>Bacillati</taxon>
        <taxon>Actinomycetota</taxon>
        <taxon>Actinomycetes</taxon>
        <taxon>Pseudonocardiales</taxon>
        <taxon>Pseudonocardiaceae</taxon>
        <taxon>Amycolatopsis</taxon>
    </lineage>
</organism>